<dbReference type="HAMAP" id="MF_01464_B">
    <property type="entry name" value="SecF_B"/>
    <property type="match status" value="1"/>
</dbReference>
<evidence type="ECO:0000256" key="8">
    <source>
        <dbReference type="ARBA" id="ARBA00023136"/>
    </source>
</evidence>
<comment type="subunit">
    <text evidence="9">Forms a complex with SecD. Part of the essential Sec protein translocation apparatus which comprises SecA, SecYEG and auxiliary proteins SecDF. Other proteins may also be involved.</text>
</comment>
<dbReference type="Proteomes" id="UP000016646">
    <property type="component" value="Unassembled WGS sequence"/>
</dbReference>
<dbReference type="InterPro" id="IPR022645">
    <property type="entry name" value="SecD/SecF_bac"/>
</dbReference>
<dbReference type="PRINTS" id="PR01755">
    <property type="entry name" value="SECFTRNLCASE"/>
</dbReference>
<feature type="transmembrane region" description="Helical" evidence="9">
    <location>
        <begin position="360"/>
        <end position="386"/>
    </location>
</feature>
<dbReference type="EMBL" id="AVQI01000084">
    <property type="protein sequence ID" value="ERJ97750.1"/>
    <property type="molecule type" value="Genomic_DNA"/>
</dbReference>
<comment type="caution">
    <text evidence="11">The sequence shown here is derived from an EMBL/GenBank/DDBJ whole genome shotgun (WGS) entry which is preliminary data.</text>
</comment>
<comment type="similarity">
    <text evidence="9">Belongs to the SecD/SecF family. SecF subfamily.</text>
</comment>
<feature type="domain" description="Protein export membrane protein SecD/SecF C-terminal" evidence="10">
    <location>
        <begin position="207"/>
        <end position="388"/>
    </location>
</feature>
<dbReference type="Pfam" id="PF02355">
    <property type="entry name" value="SecD_SecF_C"/>
    <property type="match status" value="1"/>
</dbReference>
<dbReference type="InterPro" id="IPR048634">
    <property type="entry name" value="SecD_SecF_C"/>
</dbReference>
<reference evidence="13 14" key="1">
    <citation type="submission" date="2013-08" db="EMBL/GenBank/DDBJ databases">
        <authorList>
            <person name="Durkin A.S."/>
            <person name="Haft D.R."/>
            <person name="McCorrison J."/>
            <person name="Torralba M."/>
            <person name="Gillis M."/>
            <person name="Haft D.H."/>
            <person name="Methe B."/>
            <person name="Sutton G."/>
            <person name="Nelson K.E."/>
        </authorList>
    </citation>
    <scope>NUCLEOTIDE SEQUENCE [LARGE SCALE GENOMIC DNA]</scope>
    <source>
        <strain evidence="12 14">ATCC 35536</strain>
        <strain evidence="11 13">VPI DR56BR1116</strain>
    </source>
</reference>
<feature type="transmembrane region" description="Helical" evidence="9">
    <location>
        <begin position="12"/>
        <end position="32"/>
    </location>
</feature>
<dbReference type="EMBL" id="AUZJ01000042">
    <property type="protein sequence ID" value="ERF60494.1"/>
    <property type="molecule type" value="Genomic_DNA"/>
</dbReference>
<keyword evidence="7 9" id="KW-0811">Translocation</keyword>
<dbReference type="OrthoDB" id="9805019at2"/>
<dbReference type="SUPFAM" id="SSF82866">
    <property type="entry name" value="Multidrug efflux transporter AcrB transmembrane domain"/>
    <property type="match status" value="1"/>
</dbReference>
<dbReference type="AlphaFoldDB" id="U1GV84"/>
<dbReference type="InterPro" id="IPR005665">
    <property type="entry name" value="SecF_bac"/>
</dbReference>
<evidence type="ECO:0000259" key="10">
    <source>
        <dbReference type="Pfam" id="PF02355"/>
    </source>
</evidence>
<evidence type="ECO:0000256" key="6">
    <source>
        <dbReference type="ARBA" id="ARBA00022989"/>
    </source>
</evidence>
<accession>U1GV84</accession>
<proteinExistence type="inferred from homology"/>
<gene>
    <name evidence="9 11" type="primary">secF</name>
    <name evidence="12" type="ORF">HMPREF0860_0493</name>
    <name evidence="11" type="ORF">HMPREF1325_1499</name>
</gene>
<dbReference type="NCBIfam" id="TIGR00916">
    <property type="entry name" value="2A0604s01"/>
    <property type="match status" value="1"/>
</dbReference>
<comment type="subcellular location">
    <subcellularLocation>
        <location evidence="1 9">Cell membrane</location>
        <topology evidence="1 9">Multi-pass membrane protein</topology>
    </subcellularLocation>
</comment>
<evidence type="ECO:0000256" key="3">
    <source>
        <dbReference type="ARBA" id="ARBA00022475"/>
    </source>
</evidence>
<feature type="transmembrane region" description="Helical" evidence="9">
    <location>
        <begin position="256"/>
        <end position="277"/>
    </location>
</feature>
<sequence>MTRKTIHFSKGFLPCAVISAAIIVSGIAGFFIRGINFGLDYRPGLLEEVRIAPAVLDVSYSGSANVSLDMSGEGIDVVISGTGSENKTETLSFAANRTVSDLASSLNAIDGIRAQVNSNASSSTADLFADTNASNKLSSTPYRLYSAGKTDVAVSQVREALSSVEGISIQQLGAGEAASFQIRMADKGDGKSSADLQNTVLTNLKNKFGNDNVVVIRTDFIGSNFSRAIAVQSIIVLAFAVALIWLYATIRFHWDFALGSVFALIHDSLIMITFIVWSQIEFSTMTVAAILTIVGYSINATIVILDRERALLPIMKDTKKFTDIIDQALTDTLSRSIITTVTTMFAAASLYVFTQGDIKNFALALLVGLVSGCYSSIFISSGFIAATRKNWKPEYGIHHSLKLQKGVFDVGVSV</sequence>
<keyword evidence="5 9" id="KW-0653">Protein transport</keyword>
<dbReference type="GO" id="GO:0006605">
    <property type="term" value="P:protein targeting"/>
    <property type="evidence" value="ECO:0007669"/>
    <property type="project" value="UniProtKB-UniRule"/>
</dbReference>
<keyword evidence="14" id="KW-1185">Reference proteome</keyword>
<evidence type="ECO:0000313" key="13">
    <source>
        <dbReference type="Proteomes" id="UP000016412"/>
    </source>
</evidence>
<evidence type="ECO:0000313" key="12">
    <source>
        <dbReference type="EMBL" id="ERJ97750.1"/>
    </source>
</evidence>
<dbReference type="PANTHER" id="PTHR30081">
    <property type="entry name" value="PROTEIN-EXPORT MEMBRANE PROTEIN SEC"/>
    <property type="match status" value="1"/>
</dbReference>
<evidence type="ECO:0000256" key="2">
    <source>
        <dbReference type="ARBA" id="ARBA00022448"/>
    </source>
</evidence>
<keyword evidence="6 9" id="KW-1133">Transmembrane helix</keyword>
<dbReference type="eggNOG" id="COG0341">
    <property type="taxonomic scope" value="Bacteria"/>
</dbReference>
<evidence type="ECO:0000256" key="9">
    <source>
        <dbReference type="HAMAP-Rule" id="MF_01464"/>
    </source>
</evidence>
<evidence type="ECO:0000313" key="14">
    <source>
        <dbReference type="Proteomes" id="UP000016646"/>
    </source>
</evidence>
<keyword evidence="3 9" id="KW-1003">Cell membrane</keyword>
<feature type="transmembrane region" description="Helical" evidence="9">
    <location>
        <begin position="337"/>
        <end position="354"/>
    </location>
</feature>
<keyword evidence="2 9" id="KW-0813">Transport</keyword>
<protein>
    <recommendedName>
        <fullName evidence="9">Protein-export membrane protein SecF</fullName>
    </recommendedName>
</protein>
<keyword evidence="4 9" id="KW-0812">Transmembrane</keyword>
<evidence type="ECO:0000256" key="5">
    <source>
        <dbReference type="ARBA" id="ARBA00022927"/>
    </source>
</evidence>
<evidence type="ECO:0000256" key="4">
    <source>
        <dbReference type="ARBA" id="ARBA00022692"/>
    </source>
</evidence>
<dbReference type="PATRIC" id="fig|1125725.3.peg.1511"/>
<evidence type="ECO:0000313" key="11">
    <source>
        <dbReference type="EMBL" id="ERF60494.1"/>
    </source>
</evidence>
<feature type="transmembrane region" description="Helical" evidence="9">
    <location>
        <begin position="229"/>
        <end position="249"/>
    </location>
</feature>
<dbReference type="STRING" id="1125725.HMPREF1325_1499"/>
<feature type="transmembrane region" description="Helical" evidence="9">
    <location>
        <begin position="283"/>
        <end position="305"/>
    </location>
</feature>
<dbReference type="GO" id="GO:0065002">
    <property type="term" value="P:intracellular protein transmembrane transport"/>
    <property type="evidence" value="ECO:0007669"/>
    <property type="project" value="UniProtKB-UniRule"/>
</dbReference>
<keyword evidence="8 9" id="KW-0472">Membrane</keyword>
<dbReference type="GO" id="GO:0005886">
    <property type="term" value="C:plasma membrane"/>
    <property type="evidence" value="ECO:0007669"/>
    <property type="project" value="UniProtKB-SubCell"/>
</dbReference>
<dbReference type="RefSeq" id="WP_021330546.1">
    <property type="nucleotide sequence ID" value="NZ_AUZJ01000042.1"/>
</dbReference>
<comment type="function">
    <text evidence="9">Part of the Sec protein translocase complex. Interacts with the SecYEG preprotein conducting channel. SecDF uses the proton motive force (PMF) to complete protein translocation after the ATP-dependent function of SecA.</text>
</comment>
<evidence type="ECO:0000256" key="7">
    <source>
        <dbReference type="ARBA" id="ARBA00023010"/>
    </source>
</evidence>
<evidence type="ECO:0000256" key="1">
    <source>
        <dbReference type="ARBA" id="ARBA00004651"/>
    </source>
</evidence>
<organism evidence="11 13">
    <name type="scientific">Treponema socranskii subsp. socranskii VPI DR56BR1116 = ATCC 35536</name>
    <dbReference type="NCBI Taxonomy" id="1125725"/>
    <lineage>
        <taxon>Bacteria</taxon>
        <taxon>Pseudomonadati</taxon>
        <taxon>Spirochaetota</taxon>
        <taxon>Spirochaetia</taxon>
        <taxon>Spirochaetales</taxon>
        <taxon>Treponemataceae</taxon>
        <taxon>Treponema</taxon>
    </lineage>
</organism>
<dbReference type="Proteomes" id="UP000016412">
    <property type="component" value="Unassembled WGS sequence"/>
</dbReference>
<dbReference type="GO" id="GO:0043952">
    <property type="term" value="P:protein transport by the Sec complex"/>
    <property type="evidence" value="ECO:0007669"/>
    <property type="project" value="UniProtKB-UniRule"/>
</dbReference>
<dbReference type="InterPro" id="IPR055344">
    <property type="entry name" value="SecD_SecF_C_bact"/>
</dbReference>
<dbReference type="NCBIfam" id="TIGR00966">
    <property type="entry name" value="transloc_SecF"/>
    <property type="match status" value="1"/>
</dbReference>
<dbReference type="Gene3D" id="1.20.1640.10">
    <property type="entry name" value="Multidrug efflux transporter AcrB transmembrane domain"/>
    <property type="match status" value="1"/>
</dbReference>
<dbReference type="GO" id="GO:0015450">
    <property type="term" value="F:protein-transporting ATPase activity"/>
    <property type="evidence" value="ECO:0007669"/>
    <property type="project" value="InterPro"/>
</dbReference>
<dbReference type="InterPro" id="IPR022813">
    <property type="entry name" value="SecD/SecF_arch_bac"/>
</dbReference>
<dbReference type="PANTHER" id="PTHR30081:SF8">
    <property type="entry name" value="PROTEIN TRANSLOCASE SUBUNIT SECF"/>
    <property type="match status" value="1"/>
</dbReference>
<name>U1GV84_TRESO</name>